<evidence type="ECO:0000256" key="5">
    <source>
        <dbReference type="SAM" id="MobiDB-lite"/>
    </source>
</evidence>
<keyword evidence="2 4" id="KW-0378">Hydrolase</keyword>
<evidence type="ECO:0000256" key="3">
    <source>
        <dbReference type="ARBA" id="ARBA00023295"/>
    </source>
</evidence>
<dbReference type="Pfam" id="PF00251">
    <property type="entry name" value="Glyco_hydro_32N"/>
    <property type="match status" value="1"/>
</dbReference>
<feature type="domain" description="Glycosyl hydrolase family 32 N-terminal" evidence="6">
    <location>
        <begin position="39"/>
        <end position="338"/>
    </location>
</feature>
<dbReference type="GO" id="GO:0016787">
    <property type="term" value="F:hydrolase activity"/>
    <property type="evidence" value="ECO:0007669"/>
    <property type="project" value="UniProtKB-KW"/>
</dbReference>
<comment type="caution">
    <text evidence="8">The sequence shown here is derived from an EMBL/GenBank/DDBJ whole genome shotgun (WGS) entry which is preliminary data.</text>
</comment>
<accession>A0ABW2TTW8</accession>
<evidence type="ECO:0000259" key="7">
    <source>
        <dbReference type="Pfam" id="PF08244"/>
    </source>
</evidence>
<feature type="region of interest" description="Disordered" evidence="5">
    <location>
        <begin position="503"/>
        <end position="541"/>
    </location>
</feature>
<name>A0ABW2TTW8_9PSEU</name>
<dbReference type="InterPro" id="IPR013189">
    <property type="entry name" value="Glyco_hydro_32_C"/>
</dbReference>
<dbReference type="SMART" id="SM00640">
    <property type="entry name" value="Glyco_32"/>
    <property type="match status" value="1"/>
</dbReference>
<comment type="similarity">
    <text evidence="1 4">Belongs to the glycosyl hydrolase 32 family.</text>
</comment>
<dbReference type="InterPro" id="IPR013320">
    <property type="entry name" value="ConA-like_dom_sf"/>
</dbReference>
<sequence>MTASTLLATAVLVATDTAVPIALTSGGNPLEHSLRAQYHLTPPADWLSDPQRPIYAGGKYHLYYLHSDQNNGHGGWRHATTTDGVVFKDEGIAIAKGPDFPVWTGSGVVDTNNTAGFGAGAVVVLATQPTGGNRFDQEQYLYYSTDNGHTFTAYGPPVISNPDGSDWFRDPKIEWDPVANRWIAVIGRLQSAVFYTSPDLKNWTYRTTFSYTTPNIGGFECPDLFRIKADDGTWHWVFGASMQGDYSGLQNTFAYWTGSWNGTAFSPDAADPRWLDWGRDWYAAVTWPNQAAPDTSRFATAWMNNWQYAPRAVPTDDTDGYNGQMSVTREINLAKDGSVYELRSRPIPALDGIVTKTITPANVTVNNGAVELGYHGTAYQLDVDVSWSSVTNVGVSVGQSADKTRQTNIGIFGGNKLYVDRAKSDQPNYTFGQWQKSESTIPATTSAHLRILVDRGSVEVFLDNGETVHSNTVYFRPGDAGVSLYADGGSATFANIAVKEFRDTTTAPTRRRRGRGSRARRTRRAGRRRAPRSGPARPRAG</sequence>
<evidence type="ECO:0000313" key="9">
    <source>
        <dbReference type="Proteomes" id="UP001596512"/>
    </source>
</evidence>
<evidence type="ECO:0000256" key="4">
    <source>
        <dbReference type="RuleBase" id="RU362110"/>
    </source>
</evidence>
<dbReference type="Pfam" id="PF08244">
    <property type="entry name" value="Glyco_hydro_32C"/>
    <property type="match status" value="1"/>
</dbReference>
<dbReference type="InterPro" id="IPR013148">
    <property type="entry name" value="Glyco_hydro_32_N"/>
</dbReference>
<dbReference type="Proteomes" id="UP001596512">
    <property type="component" value="Unassembled WGS sequence"/>
</dbReference>
<keyword evidence="3 4" id="KW-0326">Glycosidase</keyword>
<evidence type="ECO:0000259" key="6">
    <source>
        <dbReference type="Pfam" id="PF00251"/>
    </source>
</evidence>
<protein>
    <submittedName>
        <fullName evidence="8">Glycoside hydrolase family 32 protein</fullName>
    </submittedName>
</protein>
<feature type="compositionally biased region" description="Low complexity" evidence="5">
    <location>
        <begin position="532"/>
        <end position="541"/>
    </location>
</feature>
<organism evidence="8 9">
    <name type="scientific">Actinokineospora soli</name>
    <dbReference type="NCBI Taxonomy" id="1048753"/>
    <lineage>
        <taxon>Bacteria</taxon>
        <taxon>Bacillati</taxon>
        <taxon>Actinomycetota</taxon>
        <taxon>Actinomycetes</taxon>
        <taxon>Pseudonocardiales</taxon>
        <taxon>Pseudonocardiaceae</taxon>
        <taxon>Actinokineospora</taxon>
    </lineage>
</organism>
<dbReference type="InterPro" id="IPR001362">
    <property type="entry name" value="Glyco_hydro_32"/>
</dbReference>
<reference evidence="9" key="1">
    <citation type="journal article" date="2019" name="Int. J. Syst. Evol. Microbiol.">
        <title>The Global Catalogue of Microorganisms (GCM) 10K type strain sequencing project: providing services to taxonomists for standard genome sequencing and annotation.</title>
        <authorList>
            <consortium name="The Broad Institute Genomics Platform"/>
            <consortium name="The Broad Institute Genome Sequencing Center for Infectious Disease"/>
            <person name="Wu L."/>
            <person name="Ma J."/>
        </authorList>
    </citation>
    <scope>NUCLEOTIDE SEQUENCE [LARGE SCALE GENOMIC DNA]</scope>
    <source>
        <strain evidence="9">JCM 17695</strain>
    </source>
</reference>
<dbReference type="PANTHER" id="PTHR42800:SF1">
    <property type="entry name" value="EXOINULINASE INUD (AFU_ORTHOLOGUE AFUA_5G00480)"/>
    <property type="match status" value="1"/>
</dbReference>
<keyword evidence="9" id="KW-1185">Reference proteome</keyword>
<evidence type="ECO:0000313" key="8">
    <source>
        <dbReference type="EMBL" id="MFC7617325.1"/>
    </source>
</evidence>
<proteinExistence type="inferred from homology"/>
<feature type="domain" description="Glycosyl hydrolase family 32 C-terminal" evidence="7">
    <location>
        <begin position="363"/>
        <end position="499"/>
    </location>
</feature>
<gene>
    <name evidence="8" type="ORF">ACFQV2_31775</name>
</gene>
<feature type="compositionally biased region" description="Basic residues" evidence="5">
    <location>
        <begin position="509"/>
        <end position="531"/>
    </location>
</feature>
<dbReference type="SUPFAM" id="SSF49899">
    <property type="entry name" value="Concanavalin A-like lectins/glucanases"/>
    <property type="match status" value="1"/>
</dbReference>
<dbReference type="SUPFAM" id="SSF75005">
    <property type="entry name" value="Arabinanase/levansucrase/invertase"/>
    <property type="match status" value="1"/>
</dbReference>
<evidence type="ECO:0000256" key="2">
    <source>
        <dbReference type="ARBA" id="ARBA00022801"/>
    </source>
</evidence>
<dbReference type="CDD" id="cd18622">
    <property type="entry name" value="GH32_Inu-like"/>
    <property type="match status" value="1"/>
</dbReference>
<dbReference type="PANTHER" id="PTHR42800">
    <property type="entry name" value="EXOINULINASE INUD (AFU_ORTHOLOGUE AFUA_5G00480)"/>
    <property type="match status" value="1"/>
</dbReference>
<dbReference type="EMBL" id="JBHTEY010000004">
    <property type="protein sequence ID" value="MFC7617325.1"/>
    <property type="molecule type" value="Genomic_DNA"/>
</dbReference>
<dbReference type="Gene3D" id="2.60.120.560">
    <property type="entry name" value="Exo-inulinase, domain 1"/>
    <property type="match status" value="1"/>
</dbReference>
<dbReference type="Gene3D" id="2.115.10.20">
    <property type="entry name" value="Glycosyl hydrolase domain, family 43"/>
    <property type="match status" value="1"/>
</dbReference>
<dbReference type="InterPro" id="IPR023296">
    <property type="entry name" value="Glyco_hydro_beta-prop_sf"/>
</dbReference>
<evidence type="ECO:0000256" key="1">
    <source>
        <dbReference type="ARBA" id="ARBA00009902"/>
    </source>
</evidence>